<dbReference type="Pfam" id="PF00004">
    <property type="entry name" value="AAA"/>
    <property type="match status" value="1"/>
</dbReference>
<dbReference type="GO" id="GO:0016887">
    <property type="term" value="F:ATP hydrolysis activity"/>
    <property type="evidence" value="ECO:0007669"/>
    <property type="project" value="InterPro"/>
</dbReference>
<dbReference type="InterPro" id="IPR050747">
    <property type="entry name" value="Mitochondrial_chaperone_BCS1"/>
</dbReference>
<dbReference type="GeneID" id="9680721"/>
<evidence type="ECO:0000256" key="4">
    <source>
        <dbReference type="SAM" id="MobiDB-lite"/>
    </source>
</evidence>
<comment type="similarity">
    <text evidence="1">Belongs to the AAA ATPase family. BCS1 subfamily.</text>
</comment>
<dbReference type="EMBL" id="GG663735">
    <property type="protein sequence ID" value="EEH60413.1"/>
    <property type="molecule type" value="Genomic_DNA"/>
</dbReference>
<dbReference type="eggNOG" id="KOG0743">
    <property type="taxonomic scope" value="Eukaryota"/>
</dbReference>
<dbReference type="AlphaFoldDB" id="C1MIN6"/>
<keyword evidence="3" id="KW-0067">ATP-binding</keyword>
<dbReference type="GO" id="GO:0005524">
    <property type="term" value="F:ATP binding"/>
    <property type="evidence" value="ECO:0007669"/>
    <property type="project" value="UniProtKB-KW"/>
</dbReference>
<dbReference type="InterPro" id="IPR003959">
    <property type="entry name" value="ATPase_AAA_core"/>
</dbReference>
<reference evidence="6 7" key="1">
    <citation type="journal article" date="2009" name="Science">
        <title>Green evolution and dynamic adaptations revealed by genomes of the marine picoeukaryotes Micromonas.</title>
        <authorList>
            <person name="Worden A.Z."/>
            <person name="Lee J.H."/>
            <person name="Mock T."/>
            <person name="Rouze P."/>
            <person name="Simmons M.P."/>
            <person name="Aerts A.L."/>
            <person name="Allen A.E."/>
            <person name="Cuvelier M.L."/>
            <person name="Derelle E."/>
            <person name="Everett M.V."/>
            <person name="Foulon E."/>
            <person name="Grimwood J."/>
            <person name="Gundlach H."/>
            <person name="Henrissat B."/>
            <person name="Napoli C."/>
            <person name="McDonald S.M."/>
            <person name="Parker M.S."/>
            <person name="Rombauts S."/>
            <person name="Salamov A."/>
            <person name="Von Dassow P."/>
            <person name="Badger J.H."/>
            <person name="Coutinho P.M."/>
            <person name="Demir E."/>
            <person name="Dubchak I."/>
            <person name="Gentemann C."/>
            <person name="Eikrem W."/>
            <person name="Gready J.E."/>
            <person name="John U."/>
            <person name="Lanier W."/>
            <person name="Lindquist E.A."/>
            <person name="Lucas S."/>
            <person name="Mayer K.F."/>
            <person name="Moreau H."/>
            <person name="Not F."/>
            <person name="Otillar R."/>
            <person name="Panaud O."/>
            <person name="Pangilinan J."/>
            <person name="Paulsen I."/>
            <person name="Piegu B."/>
            <person name="Poliakov A."/>
            <person name="Robbens S."/>
            <person name="Schmutz J."/>
            <person name="Toulza E."/>
            <person name="Wyss T."/>
            <person name="Zelensky A."/>
            <person name="Zhou K."/>
            <person name="Armbrust E.V."/>
            <person name="Bhattacharya D."/>
            <person name="Goodenough U.W."/>
            <person name="Van de Peer Y."/>
            <person name="Grigoriev I.V."/>
        </authorList>
    </citation>
    <scope>NUCLEOTIDE SEQUENCE [LARGE SCALE GENOMIC DNA]</scope>
    <source>
        <strain evidence="6 7">CCMP1545</strain>
    </source>
</reference>
<evidence type="ECO:0000256" key="2">
    <source>
        <dbReference type="ARBA" id="ARBA00022741"/>
    </source>
</evidence>
<evidence type="ECO:0000313" key="6">
    <source>
        <dbReference type="EMBL" id="EEH60413.1"/>
    </source>
</evidence>
<dbReference type="Gene3D" id="3.40.50.300">
    <property type="entry name" value="P-loop containing nucleotide triphosphate hydrolases"/>
    <property type="match status" value="1"/>
</dbReference>
<accession>C1MIN6</accession>
<sequence>MQASCVANGLSYCAADAYASSRGAFLAVLASMWRALTHQLQNQFVSGSISLACASTAMSVMWRLAHHLRRLAEDKIFSTYDIPHGTPQYYAALRWLHARPAVRRASRRLVVPSDAACDAADANASSSSSSSSSSPHDPDDPLESGLRTIPVLLRAQQICVRVGAALVWVGHGGGGAGGGGGGGAGGAGGGGARHSWYGQFLHDFRGGGGGGGGGGALDHSSAAFGWDAGPDGGASSPAGVGGGVRLRVLGGGGGGGERALRAILAAGHELGRGTARRYTQVYLPSTAVSARGGGGASRAEWIDAGRRPSRPISSVILKRSDATDALLDARAFLRLERWYAERGIPYRRGYLLHGPPGGGKTSLVRAIAGELRLPVYQASLGGRGLDDEAFHRLLRACARRAVVLLEDVDAASGAAVGARSGGGEEDGGGGGLTLPGLLSALDGVGAADGRLLFMTCRDASALEPALVRPGRIDVRIEFGPPDRAQAAALFRHFYGASDRAAATAAAAAASSSSCSSADRGDRSDASAAGGTASKPSPSPVAFGGAPPLFDARVVDALAEKFGAAAVASGETRGRRRRGGGGGDEKAAARPPPLSMAALQGHLMMYREDPEGAVDAIGGIEWGCD</sequence>
<feature type="region of interest" description="Disordered" evidence="4">
    <location>
        <begin position="121"/>
        <end position="144"/>
    </location>
</feature>
<dbReference type="OrthoDB" id="497326at2759"/>
<gene>
    <name evidence="6" type="ORF">MICPUCDRAFT_50635</name>
</gene>
<dbReference type="SMART" id="SM00382">
    <property type="entry name" value="AAA"/>
    <property type="match status" value="1"/>
</dbReference>
<keyword evidence="7" id="KW-1185">Reference proteome</keyword>
<dbReference type="OMA" id="IDVRIEF"/>
<dbReference type="PANTHER" id="PTHR23070">
    <property type="entry name" value="BCS1 AAA-TYPE ATPASE"/>
    <property type="match status" value="1"/>
</dbReference>
<feature type="region of interest" description="Disordered" evidence="4">
    <location>
        <begin position="511"/>
        <end position="541"/>
    </location>
</feature>
<evidence type="ECO:0000259" key="5">
    <source>
        <dbReference type="SMART" id="SM00382"/>
    </source>
</evidence>
<name>C1MIN6_MICPC</name>
<protein>
    <submittedName>
        <fullName evidence="6">Predicted protein</fullName>
    </submittedName>
</protein>
<dbReference type="InterPro" id="IPR027417">
    <property type="entry name" value="P-loop_NTPase"/>
</dbReference>
<evidence type="ECO:0000256" key="3">
    <source>
        <dbReference type="ARBA" id="ARBA00022840"/>
    </source>
</evidence>
<dbReference type="Proteomes" id="UP000001876">
    <property type="component" value="Unassembled WGS sequence"/>
</dbReference>
<evidence type="ECO:0000256" key="1">
    <source>
        <dbReference type="ARBA" id="ARBA00007448"/>
    </source>
</evidence>
<proteinExistence type="inferred from homology"/>
<evidence type="ECO:0000313" key="7">
    <source>
        <dbReference type="Proteomes" id="UP000001876"/>
    </source>
</evidence>
<feature type="compositionally biased region" description="Low complexity" evidence="4">
    <location>
        <begin position="121"/>
        <end position="135"/>
    </location>
</feature>
<dbReference type="SUPFAM" id="SSF52540">
    <property type="entry name" value="P-loop containing nucleoside triphosphate hydrolases"/>
    <property type="match status" value="1"/>
</dbReference>
<dbReference type="Pfam" id="PF25426">
    <property type="entry name" value="AAA_lid_BCS1"/>
    <property type="match status" value="1"/>
</dbReference>
<feature type="region of interest" description="Disordered" evidence="4">
    <location>
        <begin position="567"/>
        <end position="591"/>
    </location>
</feature>
<dbReference type="InterPro" id="IPR057495">
    <property type="entry name" value="AAA_lid_BCS1"/>
</dbReference>
<dbReference type="STRING" id="564608.C1MIN6"/>
<keyword evidence="2" id="KW-0547">Nucleotide-binding</keyword>
<dbReference type="KEGG" id="mpp:MICPUCDRAFT_50635"/>
<feature type="domain" description="AAA+ ATPase" evidence="5">
    <location>
        <begin position="346"/>
        <end position="482"/>
    </location>
</feature>
<organism evidence="7">
    <name type="scientific">Micromonas pusilla (strain CCMP1545)</name>
    <name type="common">Picoplanktonic green alga</name>
    <dbReference type="NCBI Taxonomy" id="564608"/>
    <lineage>
        <taxon>Eukaryota</taxon>
        <taxon>Viridiplantae</taxon>
        <taxon>Chlorophyta</taxon>
        <taxon>Mamiellophyceae</taxon>
        <taxon>Mamiellales</taxon>
        <taxon>Mamiellaceae</taxon>
        <taxon>Micromonas</taxon>
    </lineage>
</organism>
<dbReference type="InterPro" id="IPR003593">
    <property type="entry name" value="AAA+_ATPase"/>
</dbReference>
<dbReference type="RefSeq" id="XP_003055161.1">
    <property type="nucleotide sequence ID" value="XM_003055115.1"/>
</dbReference>